<dbReference type="Gene3D" id="1.10.472.10">
    <property type="entry name" value="Cyclin-like"/>
    <property type="match status" value="1"/>
</dbReference>
<dbReference type="SUPFAM" id="SSF47954">
    <property type="entry name" value="Cyclin-like"/>
    <property type="match status" value="1"/>
</dbReference>
<protein>
    <recommendedName>
        <fullName evidence="5">Cyclin N-terminal domain-containing protein</fullName>
    </recommendedName>
</protein>
<feature type="compositionally biased region" description="Basic residues" evidence="2">
    <location>
        <begin position="322"/>
        <end position="345"/>
    </location>
</feature>
<proteinExistence type="predicted"/>
<evidence type="ECO:0000256" key="1">
    <source>
        <dbReference type="SAM" id="Coils"/>
    </source>
</evidence>
<reference evidence="3" key="1">
    <citation type="submission" date="2023-07" db="EMBL/GenBank/DDBJ databases">
        <authorList>
            <consortium name="AG Swart"/>
            <person name="Singh M."/>
            <person name="Singh A."/>
            <person name="Seah K."/>
            <person name="Emmerich C."/>
        </authorList>
    </citation>
    <scope>NUCLEOTIDE SEQUENCE</scope>
    <source>
        <strain evidence="3">DP1</strain>
    </source>
</reference>
<dbReference type="Pfam" id="PF08613">
    <property type="entry name" value="Cyclin"/>
    <property type="match status" value="1"/>
</dbReference>
<evidence type="ECO:0000256" key="2">
    <source>
        <dbReference type="SAM" id="MobiDB-lite"/>
    </source>
</evidence>
<feature type="region of interest" description="Disordered" evidence="2">
    <location>
        <begin position="527"/>
        <end position="574"/>
    </location>
</feature>
<dbReference type="Proteomes" id="UP001295684">
    <property type="component" value="Unassembled WGS sequence"/>
</dbReference>
<dbReference type="CDD" id="cd20540">
    <property type="entry name" value="CYCLIN_CCNY_like"/>
    <property type="match status" value="1"/>
</dbReference>
<dbReference type="PANTHER" id="PTHR15615">
    <property type="match status" value="1"/>
</dbReference>
<feature type="region of interest" description="Disordered" evidence="2">
    <location>
        <begin position="603"/>
        <end position="641"/>
    </location>
</feature>
<feature type="region of interest" description="Disordered" evidence="2">
    <location>
        <begin position="309"/>
        <end position="357"/>
    </location>
</feature>
<feature type="compositionally biased region" description="Basic residues" evidence="2">
    <location>
        <begin position="436"/>
        <end position="481"/>
    </location>
</feature>
<feature type="compositionally biased region" description="Basic and acidic residues" evidence="2">
    <location>
        <begin position="697"/>
        <end position="706"/>
    </location>
</feature>
<feature type="compositionally biased region" description="Polar residues" evidence="2">
    <location>
        <begin position="408"/>
        <end position="423"/>
    </location>
</feature>
<evidence type="ECO:0000313" key="4">
    <source>
        <dbReference type="Proteomes" id="UP001295684"/>
    </source>
</evidence>
<keyword evidence="4" id="KW-1185">Reference proteome</keyword>
<feature type="region of interest" description="Disordered" evidence="2">
    <location>
        <begin position="1064"/>
        <end position="1125"/>
    </location>
</feature>
<dbReference type="InterPro" id="IPR013922">
    <property type="entry name" value="Cyclin_PHO80-like"/>
</dbReference>
<feature type="compositionally biased region" description="Basic and acidic residues" evidence="2">
    <location>
        <begin position="714"/>
        <end position="733"/>
    </location>
</feature>
<feature type="compositionally biased region" description="Polar residues" evidence="2">
    <location>
        <begin position="768"/>
        <end position="790"/>
    </location>
</feature>
<feature type="region of interest" description="Disordered" evidence="2">
    <location>
        <begin position="697"/>
        <end position="811"/>
    </location>
</feature>
<keyword evidence="1" id="KW-0175">Coiled coil</keyword>
<feature type="compositionally biased region" description="Polar residues" evidence="2">
    <location>
        <begin position="372"/>
        <end position="383"/>
    </location>
</feature>
<comment type="caution">
    <text evidence="3">The sequence shown here is derived from an EMBL/GenBank/DDBJ whole genome shotgun (WGS) entry which is preliminary data.</text>
</comment>
<feature type="compositionally biased region" description="Basic and acidic residues" evidence="2">
    <location>
        <begin position="1135"/>
        <end position="1152"/>
    </location>
</feature>
<dbReference type="InterPro" id="IPR036915">
    <property type="entry name" value="Cyclin-like_sf"/>
</dbReference>
<gene>
    <name evidence="3" type="ORF">ECRASSUSDP1_LOCUS5079</name>
</gene>
<feature type="region of interest" description="Disordered" evidence="2">
    <location>
        <begin position="100"/>
        <end position="122"/>
    </location>
</feature>
<organism evidence="3 4">
    <name type="scientific">Euplotes crassus</name>
    <dbReference type="NCBI Taxonomy" id="5936"/>
    <lineage>
        <taxon>Eukaryota</taxon>
        <taxon>Sar</taxon>
        <taxon>Alveolata</taxon>
        <taxon>Ciliophora</taxon>
        <taxon>Intramacronucleata</taxon>
        <taxon>Spirotrichea</taxon>
        <taxon>Hypotrichia</taxon>
        <taxon>Euplotida</taxon>
        <taxon>Euplotidae</taxon>
        <taxon>Moneuplotes</taxon>
    </lineage>
</organism>
<evidence type="ECO:0008006" key="5">
    <source>
        <dbReference type="Google" id="ProtNLM"/>
    </source>
</evidence>
<feature type="region of interest" description="Disordered" evidence="2">
    <location>
        <begin position="1135"/>
        <end position="1154"/>
    </location>
</feature>
<accession>A0AAD1UAK7</accession>
<feature type="compositionally biased region" description="Low complexity" evidence="2">
    <location>
        <begin position="802"/>
        <end position="811"/>
    </location>
</feature>
<feature type="compositionally biased region" description="Basic and acidic residues" evidence="2">
    <location>
        <begin position="560"/>
        <end position="574"/>
    </location>
</feature>
<feature type="region of interest" description="Disordered" evidence="2">
    <location>
        <begin position="371"/>
        <end position="492"/>
    </location>
</feature>
<dbReference type="EMBL" id="CAMPGE010004891">
    <property type="protein sequence ID" value="CAI2363742.1"/>
    <property type="molecule type" value="Genomic_DNA"/>
</dbReference>
<dbReference type="PANTHER" id="PTHR15615:SF108">
    <property type="entry name" value="PROTEIN CNPPD1"/>
    <property type="match status" value="1"/>
</dbReference>
<name>A0AAD1UAK7_EUPCR</name>
<evidence type="ECO:0000313" key="3">
    <source>
        <dbReference type="EMBL" id="CAI2363742.1"/>
    </source>
</evidence>
<sequence>MKNWDETNNQIAHHKKLRAAKPMISSNVRHTKNHKSAKTTVNRKTPLCTQKYFSPENLSKAPVNFPTGKQELRGKNLFPINHEVQGGGYIEDKELGIEGTNSFMNSTGNPSSSSTNASSFPLSGSTNKVQTLPIFKLLQVFKLQQYAKTFADLGHGFEVYKIALLLPKQRHELLRKLNLMPGHRARFLSLFEIVDQIYPKEEKFRMLQNSKKVTKSRPDTVINPAKYYSNPDVSKRPIKKKRTLMKQYNMLDKKAKQDINDKFIKRIKENRISSAQVSQGISIQNVLEKHVSKAKTRKAMKKIFPPSLYEKYHTDGSSNSRSRSKKRMSSAKNRRKVHNAVKRNKLPPLPEALPKSQKYVGTNIKSNAFEIQRNSSGVTTKSSVAGRRSHHSQQRRKEDFDVRPMSATKYSIHSTNQTRQVKSGSKARNHSEDRRVKTRKPHSLTREKSKGRKQRTAANRNRSKYSKNSKSKSGSRKYRKIGSREAVLSTSSASNAGRLISSASNSDKRSSYKTSISQVNAQVQKLERIEEKPRKNYPNKDLQNLINQRKDPRLPQQKEQNLRSERRVTSKECKGNISNTYTTIKGESADKDQSEILNKFGSAFTDSDKNMSHRHPGNSENPEKKSGLPSMNDKSYQNSSDEKIKMKKVDSHGTVQLEFIENNNGKFDERKDSKPAIHLSHSYYDSDFTSEDSKVMMDNSELKDDSNPSGNNTSEKKDTSKSTVEKTDNKPQEQEISQISQSVTKRKKEELKTPQITPKMAQKPPRTPTDSFRSSVATPKASQDAPSNTSEPRDDHQEAVGLPEAKSSPLLLKSEKESALDYFQSLDSKKVDEAITYVDVENICMCLAHAILKHIEFSQGEVLIDDLVSEEEDIPQFSYEFGEDLRIDLEEIQQKKEMEQCEAQVKNIENFNKMEFFMNNDANNMQAVENGHVFDYQLQPLEEGSPGGSLLGELPPLNPINPQSVGSKFSSHGVLNPNQDLNDDQPPTTEGYNYSLVQMDDFLKDQGLFGKDSTNLVNNYYASLSMMAPQKPHFLPPPELGMIESLGSFENSSKYPGSVFTNKKSLVDSHSKPPSSAKTMRSNISREKDISEMKSLDSDKITNIEEEPKADEIPSPSDSNNFRPNSASLEEKIIGSKEETKSDKDPEDEHAVSQESYYQLEDITKEGLQKFLKDSMLTFNERYSIAKQKIEEDVEIVDPSFDLIYKYCKYVVIASKMEKEIPILALVYLERLVTRTGVLMNKLNWRRLILTTLCVASKIWDDDSLENEHFPKVMRDVTLQEINTFERILLDLIGYDLVIRGAEYARYYFILRTIAQNHDIKMPLQPLNAAKVMKLQQSTNDFEIQLRNLKKKSNFSQSM</sequence>
<feature type="compositionally biased region" description="Basic and acidic residues" evidence="2">
    <location>
        <begin position="1084"/>
        <end position="1112"/>
    </location>
</feature>
<feature type="compositionally biased region" description="Polar residues" evidence="2">
    <location>
        <begin position="1116"/>
        <end position="1125"/>
    </location>
</feature>
<feature type="compositionally biased region" description="Polar residues" evidence="2">
    <location>
        <begin position="1072"/>
        <end position="1083"/>
    </location>
</feature>
<feature type="compositionally biased region" description="Low complexity" evidence="2">
    <location>
        <begin position="102"/>
        <end position="122"/>
    </location>
</feature>
<dbReference type="GO" id="GO:0019901">
    <property type="term" value="F:protein kinase binding"/>
    <property type="evidence" value="ECO:0007669"/>
    <property type="project" value="InterPro"/>
</dbReference>
<feature type="coiled-coil region" evidence="1">
    <location>
        <begin position="882"/>
        <end position="909"/>
    </location>
</feature>